<feature type="region of interest" description="Disordered" evidence="1">
    <location>
        <begin position="39"/>
        <end position="66"/>
    </location>
</feature>
<feature type="chain" id="PRO_5007831734" description="Transcription factor Iwr1 domain-containing protein" evidence="2">
    <location>
        <begin position="31"/>
        <end position="209"/>
    </location>
</feature>
<dbReference type="EMBL" id="LNRQ01000001">
    <property type="protein sequence ID" value="KZN11483.1"/>
    <property type="molecule type" value="Genomic_DNA"/>
</dbReference>
<reference evidence="3" key="1">
    <citation type="journal article" date="2016" name="Nat. Genet.">
        <title>A high-quality carrot genome assembly provides new insights into carotenoid accumulation and asterid genome evolution.</title>
        <authorList>
            <person name="Iorizzo M."/>
            <person name="Ellison S."/>
            <person name="Senalik D."/>
            <person name="Zeng P."/>
            <person name="Satapoomin P."/>
            <person name="Huang J."/>
            <person name="Bowman M."/>
            <person name="Iovene M."/>
            <person name="Sanseverino W."/>
            <person name="Cavagnaro P."/>
            <person name="Yildiz M."/>
            <person name="Macko-Podgorni A."/>
            <person name="Moranska E."/>
            <person name="Grzebelus E."/>
            <person name="Grzebelus D."/>
            <person name="Ashrafi H."/>
            <person name="Zheng Z."/>
            <person name="Cheng S."/>
            <person name="Spooner D."/>
            <person name="Van Deynze A."/>
            <person name="Simon P."/>
        </authorList>
    </citation>
    <scope>NUCLEOTIDE SEQUENCE [LARGE SCALE GENOMIC DNA]</scope>
    <source>
        <tissue evidence="3">Leaf</tissue>
    </source>
</reference>
<evidence type="ECO:0008006" key="4">
    <source>
        <dbReference type="Google" id="ProtNLM"/>
    </source>
</evidence>
<comment type="caution">
    <text evidence="3">The sequence shown here is derived from an EMBL/GenBank/DDBJ whole genome shotgun (WGS) entry which is preliminary data.</text>
</comment>
<keyword evidence="2" id="KW-0732">Signal</keyword>
<accession>A0A162B8Y8</accession>
<evidence type="ECO:0000313" key="3">
    <source>
        <dbReference type="EMBL" id="KZN11483.1"/>
    </source>
</evidence>
<evidence type="ECO:0000256" key="2">
    <source>
        <dbReference type="SAM" id="SignalP"/>
    </source>
</evidence>
<feature type="region of interest" description="Disordered" evidence="1">
    <location>
        <begin position="100"/>
        <end position="120"/>
    </location>
</feature>
<feature type="signal peptide" evidence="2">
    <location>
        <begin position="1"/>
        <end position="30"/>
    </location>
</feature>
<evidence type="ECO:0000256" key="1">
    <source>
        <dbReference type="SAM" id="MobiDB-lite"/>
    </source>
</evidence>
<protein>
    <recommendedName>
        <fullName evidence="4">Transcription factor Iwr1 domain-containing protein</fullName>
    </recommendedName>
</protein>
<dbReference type="PANTHER" id="PTHR37746">
    <property type="entry name" value="TRANSMEMBRANE PROTEIN"/>
    <property type="match status" value="1"/>
</dbReference>
<gene>
    <name evidence="3" type="ORF">DCAR_004139</name>
</gene>
<organism evidence="3">
    <name type="scientific">Daucus carota subsp. sativus</name>
    <name type="common">Carrot</name>
    <dbReference type="NCBI Taxonomy" id="79200"/>
    <lineage>
        <taxon>Eukaryota</taxon>
        <taxon>Viridiplantae</taxon>
        <taxon>Streptophyta</taxon>
        <taxon>Embryophyta</taxon>
        <taxon>Tracheophyta</taxon>
        <taxon>Spermatophyta</taxon>
        <taxon>Magnoliopsida</taxon>
        <taxon>eudicotyledons</taxon>
        <taxon>Gunneridae</taxon>
        <taxon>Pentapetalae</taxon>
        <taxon>asterids</taxon>
        <taxon>campanulids</taxon>
        <taxon>Apiales</taxon>
        <taxon>Apiaceae</taxon>
        <taxon>Apioideae</taxon>
        <taxon>Scandiceae</taxon>
        <taxon>Daucinae</taxon>
        <taxon>Daucus</taxon>
        <taxon>Daucus sect. Daucus</taxon>
    </lineage>
</organism>
<dbReference type="AlphaFoldDB" id="A0A162B8Y8"/>
<sequence>MDWKMVGGDGFGVAASSRVLLVCLLRLGAIQEIQKELYSSETLRSNDPSEEIAGSEEDKMYTDETRDDESYTWELCDYKFGNAEKSFVEWNVKAPLEIIYEDEEEEDDDDDDNDRSENDFKAMERYPSLSLYYPETDTDCSSDDDFALDMNWESTESAAAAFRWSEMGDELIEIALDGKSRSQFFNDEEDSLIEIDISPGRNIEFAGQY</sequence>
<name>A0A162B8Y8_DAUCS</name>
<dbReference type="PANTHER" id="PTHR37746:SF1">
    <property type="entry name" value="TRANSMEMBRANE PROTEIN"/>
    <property type="match status" value="1"/>
</dbReference>
<proteinExistence type="predicted"/>
<feature type="compositionally biased region" description="Acidic residues" evidence="1">
    <location>
        <begin position="100"/>
        <end position="114"/>
    </location>
</feature>
<dbReference type="Gramene" id="KZN11483">
    <property type="protein sequence ID" value="KZN11483"/>
    <property type="gene ID" value="DCAR_004139"/>
</dbReference>